<keyword evidence="5 13" id="KW-0444">Lipid biosynthesis</keyword>
<dbReference type="InterPro" id="IPR027417">
    <property type="entry name" value="P-loop_NTPase"/>
</dbReference>
<evidence type="ECO:0000313" key="15">
    <source>
        <dbReference type="Proteomes" id="UP000187464"/>
    </source>
</evidence>
<keyword evidence="9 13" id="KW-0418">Kinase</keyword>
<dbReference type="GO" id="GO:0009244">
    <property type="term" value="P:lipopolysaccharide core region biosynthetic process"/>
    <property type="evidence" value="ECO:0007669"/>
    <property type="project" value="TreeGrafter"/>
</dbReference>
<dbReference type="PANTHER" id="PTHR42724">
    <property type="entry name" value="TETRAACYLDISACCHARIDE 4'-KINASE"/>
    <property type="match status" value="1"/>
</dbReference>
<evidence type="ECO:0000256" key="10">
    <source>
        <dbReference type="ARBA" id="ARBA00022840"/>
    </source>
</evidence>
<evidence type="ECO:0000313" key="14">
    <source>
        <dbReference type="EMBL" id="SCD21614.1"/>
    </source>
</evidence>
<dbReference type="GO" id="GO:0005524">
    <property type="term" value="F:ATP binding"/>
    <property type="evidence" value="ECO:0007669"/>
    <property type="project" value="UniProtKB-UniRule"/>
</dbReference>
<protein>
    <recommendedName>
        <fullName evidence="4 13">Tetraacyldisaccharide 4'-kinase</fullName>
        <ecNumber evidence="3 13">2.7.1.130</ecNumber>
    </recommendedName>
    <alternativeName>
        <fullName evidence="12 13">Lipid A 4'-kinase</fullName>
    </alternativeName>
</protein>
<sequence length="374" mass="42863">MEKDKPSAEIRRSLSPLAWLYGLGVNFRNALFDKKILKQTSFDIPVICVGNLTVGGTGKTPHIEYLIRLLSPIYKVAVLSRGYKRKSNGFKIVDTDSKAHDVGDEPLQIKQKFPEALVVVDKDRVSGISKILSIEKEERPDVILLDDGFQHRYVRPSLSILLVDSNRPVFEDRLLPAGSLREPLKGKERASIIIVTKCDPDMQPIDFRIYTNGLALYAFQQLYFTGLDYGMIMPLFPELQGGPLQALDIRKKHIFLVAGIASPQPLVDKVELITYNLYTKFFPDHHSFKEKDIQSIRELIHTVEVDDNNKVILTTEKDAVRLRELPYLDEEMKKMLYYIPVQVTFINEKEQEQFNNNILEHVRNYQTNSGLSKK</sequence>
<dbReference type="KEGG" id="psac:PSM36_2818"/>
<feature type="binding site" evidence="13">
    <location>
        <begin position="53"/>
        <end position="60"/>
    </location>
    <ligand>
        <name>ATP</name>
        <dbReference type="ChEBI" id="CHEBI:30616"/>
    </ligand>
</feature>
<evidence type="ECO:0000256" key="4">
    <source>
        <dbReference type="ARBA" id="ARBA00016436"/>
    </source>
</evidence>
<comment type="pathway">
    <text evidence="2 13">Glycolipid biosynthesis; lipid IV(A) biosynthesis; lipid IV(A) from (3R)-3-hydroxytetradecanoyl-[acyl-carrier-protein] and UDP-N-acetyl-alpha-D-glucosamine: step 6/6.</text>
</comment>
<keyword evidence="6 13" id="KW-0441">Lipid A biosynthesis</keyword>
<dbReference type="UniPathway" id="UPA00359">
    <property type="reaction ID" value="UER00482"/>
</dbReference>
<keyword evidence="10 13" id="KW-0067">ATP-binding</keyword>
<reference evidence="14 15" key="1">
    <citation type="submission" date="2016-08" db="EMBL/GenBank/DDBJ databases">
        <authorList>
            <person name="Seilhamer J.J."/>
        </authorList>
    </citation>
    <scope>NUCLEOTIDE SEQUENCE [LARGE SCALE GENOMIC DNA]</scope>
    <source>
        <strain evidence="14">M3/6</strain>
    </source>
</reference>
<dbReference type="HAMAP" id="MF_00409">
    <property type="entry name" value="LpxK"/>
    <property type="match status" value="1"/>
</dbReference>
<keyword evidence="11 13" id="KW-0443">Lipid metabolism</keyword>
<name>A0A1R3TDB7_9BACT</name>
<comment type="catalytic activity">
    <reaction evidence="13">
        <text>a lipid A disaccharide + ATP = a lipid IVA + ADP + H(+)</text>
        <dbReference type="Rhea" id="RHEA:67840"/>
        <dbReference type="ChEBI" id="CHEBI:15378"/>
        <dbReference type="ChEBI" id="CHEBI:30616"/>
        <dbReference type="ChEBI" id="CHEBI:176343"/>
        <dbReference type="ChEBI" id="CHEBI:176425"/>
        <dbReference type="ChEBI" id="CHEBI:456216"/>
        <dbReference type="EC" id="2.7.1.130"/>
    </reaction>
</comment>
<dbReference type="EMBL" id="LT605205">
    <property type="protein sequence ID" value="SCD21614.1"/>
    <property type="molecule type" value="Genomic_DNA"/>
</dbReference>
<dbReference type="SUPFAM" id="SSF52540">
    <property type="entry name" value="P-loop containing nucleoside triphosphate hydrolases"/>
    <property type="match status" value="1"/>
</dbReference>
<dbReference type="Pfam" id="PF02606">
    <property type="entry name" value="LpxK"/>
    <property type="match status" value="1"/>
</dbReference>
<dbReference type="InterPro" id="IPR003758">
    <property type="entry name" value="LpxK"/>
</dbReference>
<organism evidence="14 15">
    <name type="scientific">Proteiniphilum saccharofermentans</name>
    <dbReference type="NCBI Taxonomy" id="1642647"/>
    <lineage>
        <taxon>Bacteria</taxon>
        <taxon>Pseudomonadati</taxon>
        <taxon>Bacteroidota</taxon>
        <taxon>Bacteroidia</taxon>
        <taxon>Bacteroidales</taxon>
        <taxon>Dysgonomonadaceae</taxon>
        <taxon>Proteiniphilum</taxon>
    </lineage>
</organism>
<evidence type="ECO:0000256" key="6">
    <source>
        <dbReference type="ARBA" id="ARBA00022556"/>
    </source>
</evidence>
<evidence type="ECO:0000256" key="8">
    <source>
        <dbReference type="ARBA" id="ARBA00022741"/>
    </source>
</evidence>
<dbReference type="STRING" id="1642647.PSM36_2818"/>
<evidence type="ECO:0000256" key="2">
    <source>
        <dbReference type="ARBA" id="ARBA00004870"/>
    </source>
</evidence>
<evidence type="ECO:0000256" key="11">
    <source>
        <dbReference type="ARBA" id="ARBA00023098"/>
    </source>
</evidence>
<dbReference type="NCBIfam" id="TIGR00682">
    <property type="entry name" value="lpxK"/>
    <property type="match status" value="1"/>
</dbReference>
<dbReference type="GO" id="GO:0009245">
    <property type="term" value="P:lipid A biosynthetic process"/>
    <property type="evidence" value="ECO:0007669"/>
    <property type="project" value="UniProtKB-UniRule"/>
</dbReference>
<accession>A0A1R3TDB7</accession>
<dbReference type="Proteomes" id="UP000187464">
    <property type="component" value="Chromosome I"/>
</dbReference>
<dbReference type="GO" id="GO:0005886">
    <property type="term" value="C:plasma membrane"/>
    <property type="evidence" value="ECO:0007669"/>
    <property type="project" value="TreeGrafter"/>
</dbReference>
<evidence type="ECO:0000256" key="5">
    <source>
        <dbReference type="ARBA" id="ARBA00022516"/>
    </source>
</evidence>
<comment type="function">
    <text evidence="1 13">Transfers the gamma-phosphate of ATP to the 4'-position of a tetraacyldisaccharide 1-phosphate intermediate (termed DS-1-P) to form tetraacyldisaccharide 1,4'-bis-phosphate (lipid IVA).</text>
</comment>
<keyword evidence="8 13" id="KW-0547">Nucleotide-binding</keyword>
<proteinExistence type="inferred from homology"/>
<evidence type="ECO:0000256" key="7">
    <source>
        <dbReference type="ARBA" id="ARBA00022679"/>
    </source>
</evidence>
<evidence type="ECO:0000256" key="9">
    <source>
        <dbReference type="ARBA" id="ARBA00022777"/>
    </source>
</evidence>
<gene>
    <name evidence="13 14" type="primary">lpxK</name>
    <name evidence="14" type="ORF">PSM36_2818</name>
</gene>
<evidence type="ECO:0000256" key="1">
    <source>
        <dbReference type="ARBA" id="ARBA00002274"/>
    </source>
</evidence>
<evidence type="ECO:0000256" key="3">
    <source>
        <dbReference type="ARBA" id="ARBA00012071"/>
    </source>
</evidence>
<dbReference type="EC" id="2.7.1.130" evidence="3 13"/>
<dbReference type="AlphaFoldDB" id="A0A1R3TDB7"/>
<evidence type="ECO:0000256" key="13">
    <source>
        <dbReference type="HAMAP-Rule" id="MF_00409"/>
    </source>
</evidence>
<dbReference type="RefSeq" id="WP_076931428.1">
    <property type="nucleotide sequence ID" value="NZ_DAMBAO010000011.1"/>
</dbReference>
<comment type="similarity">
    <text evidence="13">Belongs to the LpxK family.</text>
</comment>
<dbReference type="GO" id="GO:0009029">
    <property type="term" value="F:lipid-A 4'-kinase activity"/>
    <property type="evidence" value="ECO:0007669"/>
    <property type="project" value="UniProtKB-UniRule"/>
</dbReference>
<keyword evidence="15" id="KW-1185">Reference proteome</keyword>
<dbReference type="PANTHER" id="PTHR42724:SF1">
    <property type="entry name" value="TETRAACYLDISACCHARIDE 4'-KINASE, MITOCHONDRIAL-RELATED"/>
    <property type="match status" value="1"/>
</dbReference>
<keyword evidence="7 13" id="KW-0808">Transferase</keyword>
<evidence type="ECO:0000256" key="12">
    <source>
        <dbReference type="ARBA" id="ARBA00029757"/>
    </source>
</evidence>